<proteinExistence type="predicted"/>
<dbReference type="InterPro" id="IPR021109">
    <property type="entry name" value="Peptidase_aspartic_dom_sf"/>
</dbReference>
<evidence type="ECO:0000313" key="1">
    <source>
        <dbReference type="EMBL" id="GJT45968.1"/>
    </source>
</evidence>
<keyword evidence="2" id="KW-1185">Reference proteome</keyword>
<gene>
    <name evidence="1" type="ORF">Tco_0954683</name>
</gene>
<sequence length="854" mass="97879">MEETLSKFMSESAKRYEENSNLIKETRASTDAAIRNQGASIITLEIQIGQMSKPRQTTVLFPGRLEDHYCEEEGNYGLKFTEAYGASLINNTIPRMEKDPGSFTLPCFINDFYFDNALVDLGASVSVMPLSTYLNLGLCELAHTRLTVELADRTMKYPKGIAKNVLVGIGKFTFPIDFIILDMPEDIKVPLILRRPFFSTARAKIDVYKRKITLRVREEKIIFESVKPASSLIKRVYMLSLRERMELDLEARLMGETLVLNRSLDPFSEDYIKLYDLNEPFELRRNQGDDLMLTIKEGEVIEEFRTRNDDLDAGVNNYPSYCDDDKKIHIDFLENMDAYCDDGIGDVIFGEPFLRGVGIRTRRFDGLVTLYKGDDEVTYQMVRSHPRFRKLTNEQCNKIPPLLKVSEEDEKNGISHAYQKLNRVLYKVEDIAAYLEEYVKFWDDWEVDRYRNANLDSGVYACLSCLVGLRLLVKVRRLYGGGRIPFQLKSHSLPLAHAQTTKTYYKNQDSRIKKAQELKTKASSNSDVKNNSSETKLWGRLLERFQEDAKIKRLLDDLRVTATQMIDYALWEVLDNGTTLLKTQVVEGVTKLLPITYAEDKAQRRLEVKARSILMMGIPNEHQLKFNFIKDAKQLLEAVEKRFGRNAATKKTQRNLLKQQYENFTAPKDVNQKLLRSLSPEWNTHVVVWRNKADLDTMSMDDLYNNLKVYELKVKGMSSSSLSTQNMAFVSSSNNNTSSFNDAVNVAHEVTTASTQVNTAYFTNTDNLSDAVICSFFASQPNSPQLAHEDLQQIHPYDIEEIDLRWKIAMLTIRARRDPRNQDNKNKESSIRSVPVETSTSTALVSYDGLGGYD</sequence>
<accession>A0ABQ5E545</accession>
<dbReference type="Pfam" id="PF08284">
    <property type="entry name" value="RVP_2"/>
    <property type="match status" value="1"/>
</dbReference>
<protein>
    <submittedName>
        <fullName evidence="1">Uncharacterized protein</fullName>
    </submittedName>
</protein>
<dbReference type="EMBL" id="BQNB010015945">
    <property type="protein sequence ID" value="GJT45968.1"/>
    <property type="molecule type" value="Genomic_DNA"/>
</dbReference>
<dbReference type="CDD" id="cd00303">
    <property type="entry name" value="retropepsin_like"/>
    <property type="match status" value="1"/>
</dbReference>
<reference evidence="1" key="2">
    <citation type="submission" date="2022-01" db="EMBL/GenBank/DDBJ databases">
        <authorList>
            <person name="Yamashiro T."/>
            <person name="Shiraishi A."/>
            <person name="Satake H."/>
            <person name="Nakayama K."/>
        </authorList>
    </citation>
    <scope>NUCLEOTIDE SEQUENCE</scope>
</reference>
<dbReference type="PANTHER" id="PTHR33067">
    <property type="entry name" value="RNA-DIRECTED DNA POLYMERASE-RELATED"/>
    <property type="match status" value="1"/>
</dbReference>
<dbReference type="PANTHER" id="PTHR33067:SF31">
    <property type="entry name" value="RNA-DIRECTED DNA POLYMERASE"/>
    <property type="match status" value="1"/>
</dbReference>
<organism evidence="1 2">
    <name type="scientific">Tanacetum coccineum</name>
    <dbReference type="NCBI Taxonomy" id="301880"/>
    <lineage>
        <taxon>Eukaryota</taxon>
        <taxon>Viridiplantae</taxon>
        <taxon>Streptophyta</taxon>
        <taxon>Embryophyta</taxon>
        <taxon>Tracheophyta</taxon>
        <taxon>Spermatophyta</taxon>
        <taxon>Magnoliopsida</taxon>
        <taxon>eudicotyledons</taxon>
        <taxon>Gunneridae</taxon>
        <taxon>Pentapetalae</taxon>
        <taxon>asterids</taxon>
        <taxon>campanulids</taxon>
        <taxon>Asterales</taxon>
        <taxon>Asteraceae</taxon>
        <taxon>Asteroideae</taxon>
        <taxon>Anthemideae</taxon>
        <taxon>Anthemidinae</taxon>
        <taxon>Tanacetum</taxon>
    </lineage>
</organism>
<name>A0ABQ5E545_9ASTR</name>
<comment type="caution">
    <text evidence="1">The sequence shown here is derived from an EMBL/GenBank/DDBJ whole genome shotgun (WGS) entry which is preliminary data.</text>
</comment>
<reference evidence="1" key="1">
    <citation type="journal article" date="2022" name="Int. J. Mol. Sci.">
        <title>Draft Genome of Tanacetum Coccineum: Genomic Comparison of Closely Related Tanacetum-Family Plants.</title>
        <authorList>
            <person name="Yamashiro T."/>
            <person name="Shiraishi A."/>
            <person name="Nakayama K."/>
            <person name="Satake H."/>
        </authorList>
    </citation>
    <scope>NUCLEOTIDE SEQUENCE</scope>
</reference>
<evidence type="ECO:0000313" key="2">
    <source>
        <dbReference type="Proteomes" id="UP001151760"/>
    </source>
</evidence>
<dbReference type="Proteomes" id="UP001151760">
    <property type="component" value="Unassembled WGS sequence"/>
</dbReference>
<dbReference type="Gene3D" id="2.40.70.10">
    <property type="entry name" value="Acid Proteases"/>
    <property type="match status" value="1"/>
</dbReference>